<dbReference type="AlphaFoldDB" id="V4LRM3"/>
<organism evidence="2 3">
    <name type="scientific">Eutrema salsugineum</name>
    <name type="common">Saltwater cress</name>
    <name type="synonym">Sisymbrium salsugineum</name>
    <dbReference type="NCBI Taxonomy" id="72664"/>
    <lineage>
        <taxon>Eukaryota</taxon>
        <taxon>Viridiplantae</taxon>
        <taxon>Streptophyta</taxon>
        <taxon>Embryophyta</taxon>
        <taxon>Tracheophyta</taxon>
        <taxon>Spermatophyta</taxon>
        <taxon>Magnoliopsida</taxon>
        <taxon>eudicotyledons</taxon>
        <taxon>Gunneridae</taxon>
        <taxon>Pentapetalae</taxon>
        <taxon>rosids</taxon>
        <taxon>malvids</taxon>
        <taxon>Brassicales</taxon>
        <taxon>Brassicaceae</taxon>
        <taxon>Eutremeae</taxon>
        <taxon>Eutrema</taxon>
    </lineage>
</organism>
<evidence type="ECO:0000259" key="1">
    <source>
        <dbReference type="Pfam" id="PF08268"/>
    </source>
</evidence>
<gene>
    <name evidence="2" type="ORF">EUTSA_v10027566mg</name>
</gene>
<dbReference type="eggNOG" id="ENOG502SXXQ">
    <property type="taxonomic scope" value="Eukaryota"/>
</dbReference>
<dbReference type="Pfam" id="PF08268">
    <property type="entry name" value="FBA_3"/>
    <property type="match status" value="1"/>
</dbReference>
<sequence>KSEISNERPRLNCFPMRCARTGFFIFSSSFEQEKSDSLQVDLEMTIPSLCLYPWATFASTHGLIWFSKGGLFLVCNPSTKKVTTLPCIGARTHLGYDPVDAQCKALTKPNYPYPHQKCVVHEVLALGGGGGDSESSSSWRRKKDVITKPYHSVTKSVCINGFIYYGAGTPTRDEERVLVCFDVRYERISFITAPAQAVSFTMLIEYKGKLASIARHPLRPFLSFDLWILEDVTNHKWSKQTCTLPFSLAQEGRSIFSPGTNNAGDIIFAPHSLSKDVQPYYIFYYNVERKDIRRVRLQGLADTQEFRHRYGLVQESYLGKELSVYMAPQHAQSIASL</sequence>
<name>V4LRM3_EUTSA</name>
<feature type="non-terminal residue" evidence="2">
    <location>
        <position position="1"/>
    </location>
</feature>
<dbReference type="NCBIfam" id="TIGR01640">
    <property type="entry name" value="F_box_assoc_1"/>
    <property type="match status" value="1"/>
</dbReference>
<accession>V4LRM3</accession>
<dbReference type="PANTHER" id="PTHR31111">
    <property type="entry name" value="BNAA05G37150D PROTEIN-RELATED"/>
    <property type="match status" value="1"/>
</dbReference>
<protein>
    <recommendedName>
        <fullName evidence="1">F-box associated beta-propeller type 3 domain-containing protein</fullName>
    </recommendedName>
</protein>
<dbReference type="Gramene" id="ESQ53250">
    <property type="protein sequence ID" value="ESQ53250"/>
    <property type="gene ID" value="EUTSA_v10027566mg"/>
</dbReference>
<dbReference type="PANTHER" id="PTHR31111:SF111">
    <property type="entry name" value="F-BOX DOMAIN-CONTAINING PROTEIN"/>
    <property type="match status" value="1"/>
</dbReference>
<evidence type="ECO:0000313" key="3">
    <source>
        <dbReference type="Proteomes" id="UP000030689"/>
    </source>
</evidence>
<proteinExistence type="predicted"/>
<dbReference type="Proteomes" id="UP000030689">
    <property type="component" value="Unassembled WGS sequence"/>
</dbReference>
<dbReference type="KEGG" id="eus:EUTSA_v10027566mg"/>
<dbReference type="EMBL" id="KI517384">
    <property type="protein sequence ID" value="ESQ53250.1"/>
    <property type="molecule type" value="Genomic_DNA"/>
</dbReference>
<evidence type="ECO:0000313" key="2">
    <source>
        <dbReference type="EMBL" id="ESQ53250.1"/>
    </source>
</evidence>
<reference evidence="2 3" key="1">
    <citation type="journal article" date="2013" name="Front. Plant Sci.">
        <title>The Reference Genome of the Halophytic Plant Eutrema salsugineum.</title>
        <authorList>
            <person name="Yang R."/>
            <person name="Jarvis D.E."/>
            <person name="Chen H."/>
            <person name="Beilstein M.A."/>
            <person name="Grimwood J."/>
            <person name="Jenkins J."/>
            <person name="Shu S."/>
            <person name="Prochnik S."/>
            <person name="Xin M."/>
            <person name="Ma C."/>
            <person name="Schmutz J."/>
            <person name="Wing R.A."/>
            <person name="Mitchell-Olds T."/>
            <person name="Schumaker K.S."/>
            <person name="Wang X."/>
        </authorList>
    </citation>
    <scope>NUCLEOTIDE SEQUENCE [LARGE SCALE GENOMIC DNA]</scope>
</reference>
<dbReference type="InterPro" id="IPR017451">
    <property type="entry name" value="F-box-assoc_interact_dom"/>
</dbReference>
<feature type="domain" description="F-box associated beta-propeller type 3" evidence="1">
    <location>
        <begin position="23"/>
        <end position="309"/>
    </location>
</feature>
<keyword evidence="3" id="KW-1185">Reference proteome</keyword>
<dbReference type="InterPro" id="IPR013187">
    <property type="entry name" value="F-box-assoc_dom_typ3"/>
</dbReference>